<evidence type="ECO:0008006" key="4">
    <source>
        <dbReference type="Google" id="ProtNLM"/>
    </source>
</evidence>
<keyword evidence="1" id="KW-0732">Signal</keyword>
<dbReference type="AlphaFoldDB" id="A0A127VCL5"/>
<keyword evidence="3" id="KW-1185">Reference proteome</keyword>
<gene>
    <name evidence="2" type="ORF">AY601_2058</name>
</gene>
<organism evidence="2 3">
    <name type="scientific">Pedobacter cryoconitis</name>
    <dbReference type="NCBI Taxonomy" id="188932"/>
    <lineage>
        <taxon>Bacteria</taxon>
        <taxon>Pseudomonadati</taxon>
        <taxon>Bacteroidota</taxon>
        <taxon>Sphingobacteriia</taxon>
        <taxon>Sphingobacteriales</taxon>
        <taxon>Sphingobacteriaceae</taxon>
        <taxon>Pedobacter</taxon>
    </lineage>
</organism>
<evidence type="ECO:0000256" key="1">
    <source>
        <dbReference type="SAM" id="SignalP"/>
    </source>
</evidence>
<dbReference type="RefSeq" id="WP_068400156.1">
    <property type="nucleotide sequence ID" value="NZ_CP014504.1"/>
</dbReference>
<accession>A0A127VCL5</accession>
<dbReference type="KEGG" id="pcm:AY601_2058"/>
<sequence precursor="true">MKKYSYILFFLAFSTCFAISCKKETEIDHNLPIFEKLDGNYNIISAFSDRPYDINMDGSSSTDMLSEIPNLERSDINIVVNKQNRIFSLLWIEQYENVEINLSSARFSYNKQGVSNYFDTDEGLNSIFLKKNLNQDIRFNSPNSINTQGPNVIKIEITKNIITSTGKQTILINAIYKRNKDYKTTYK</sequence>
<dbReference type="OrthoDB" id="795649at2"/>
<dbReference type="PATRIC" id="fig|188932.3.peg.2157"/>
<feature type="signal peptide" evidence="1">
    <location>
        <begin position="1"/>
        <end position="18"/>
    </location>
</feature>
<evidence type="ECO:0000313" key="3">
    <source>
        <dbReference type="Proteomes" id="UP000071561"/>
    </source>
</evidence>
<dbReference type="EMBL" id="CP014504">
    <property type="protein sequence ID" value="AMP98960.1"/>
    <property type="molecule type" value="Genomic_DNA"/>
</dbReference>
<name>A0A127VCL5_9SPHI</name>
<evidence type="ECO:0000313" key="2">
    <source>
        <dbReference type="EMBL" id="AMP98960.1"/>
    </source>
</evidence>
<feature type="chain" id="PRO_5007280400" description="Lipid-binding hydrolase" evidence="1">
    <location>
        <begin position="19"/>
        <end position="187"/>
    </location>
</feature>
<dbReference type="PROSITE" id="PS51257">
    <property type="entry name" value="PROKAR_LIPOPROTEIN"/>
    <property type="match status" value="1"/>
</dbReference>
<dbReference type="Proteomes" id="UP000071561">
    <property type="component" value="Chromosome"/>
</dbReference>
<reference evidence="2 3" key="1">
    <citation type="submission" date="2016-03" db="EMBL/GenBank/DDBJ databases">
        <title>Complete genome sequence of Pedobacter cryoconitis PAMC 27485.</title>
        <authorList>
            <person name="Lee J."/>
            <person name="Kim O.-S."/>
        </authorList>
    </citation>
    <scope>NUCLEOTIDE SEQUENCE [LARGE SCALE GENOMIC DNA]</scope>
    <source>
        <strain evidence="2 3">PAMC 27485</strain>
    </source>
</reference>
<protein>
    <recommendedName>
        <fullName evidence="4">Lipid-binding hydrolase</fullName>
    </recommendedName>
</protein>
<proteinExistence type="predicted"/>